<keyword evidence="2" id="KW-1185">Reference proteome</keyword>
<evidence type="ECO:0000313" key="2">
    <source>
        <dbReference type="Proteomes" id="UP000504617"/>
    </source>
</evidence>
<proteinExistence type="predicted"/>
<sequence length="417" mass="48814">MKQEADQMAHRKKPKDSRTADVAAMFSHRLLSWRWLCRWSSPFLQLLVLSVVTFGVIAPFTCQDLLHSYFYLRGWYLNSMTQRFLKQNQEEGLSALRYFERLQNTSEKMTKEALQPWLLITIITVQRSPELHYVLQVAAHFHRLLHECGPSCQHHQLLLCNVETDPSDHQDAKLLATFFPVVNRFSGQENLDLFPNQFEKEKQDYTYCLEKSLQLYRPEYVLLVEDDTLPEEEFFPVLHHLLQTRFSKPHLRDALYIKLYHPERLQHYINPEPMRILEWLGLGMFSGSFLGFVYSWASSRSSLSWSIVLFFALYSMLLVELVGRHYLLELRRIAPSFYNIMPVTECCTPAMVFSASSAHRALGYMKDVQCHLGFAKDIALYSMLRIKGEHAFVVEPNLVRHVGLFSSVRINEKPELL</sequence>
<keyword evidence="1" id="KW-0472">Membrane</keyword>
<feature type="transmembrane region" description="Helical" evidence="1">
    <location>
        <begin position="43"/>
        <end position="62"/>
    </location>
</feature>
<dbReference type="GO" id="GO:0006506">
    <property type="term" value="P:GPI anchor biosynthetic process"/>
    <property type="evidence" value="ECO:0007669"/>
    <property type="project" value="InterPro"/>
</dbReference>
<dbReference type="KEGG" id="tsr:106551692"/>
<reference evidence="3" key="1">
    <citation type="submission" date="2025-08" db="UniProtKB">
        <authorList>
            <consortium name="RefSeq"/>
        </authorList>
    </citation>
    <scope>IDENTIFICATION</scope>
    <source>
        <tissue evidence="3">Skeletal muscle</tissue>
    </source>
</reference>
<organism evidence="2 3">
    <name type="scientific">Thamnophis sirtalis</name>
    <dbReference type="NCBI Taxonomy" id="35019"/>
    <lineage>
        <taxon>Eukaryota</taxon>
        <taxon>Metazoa</taxon>
        <taxon>Chordata</taxon>
        <taxon>Craniata</taxon>
        <taxon>Vertebrata</taxon>
        <taxon>Euteleostomi</taxon>
        <taxon>Lepidosauria</taxon>
        <taxon>Squamata</taxon>
        <taxon>Bifurcata</taxon>
        <taxon>Unidentata</taxon>
        <taxon>Episquamata</taxon>
        <taxon>Toxicofera</taxon>
        <taxon>Serpentes</taxon>
        <taxon>Colubroidea</taxon>
        <taxon>Colubridae</taxon>
        <taxon>Natricinae</taxon>
        <taxon>Thamnophis</taxon>
    </lineage>
</organism>
<keyword evidence="1 3" id="KW-0812">Transmembrane</keyword>
<dbReference type="PANTHER" id="PTHR31410">
    <property type="entry name" value="TRANSMEMBRANE PROTEIN 246"/>
    <property type="match status" value="1"/>
</dbReference>
<dbReference type="InterPro" id="IPR029675">
    <property type="entry name" value="PGAP4"/>
</dbReference>
<protein>
    <submittedName>
        <fullName evidence="3">Transmembrane protein 246</fullName>
    </submittedName>
</protein>
<dbReference type="OrthoDB" id="2016523at2759"/>
<dbReference type="CDD" id="cd22190">
    <property type="entry name" value="PGAP4"/>
    <property type="match status" value="1"/>
</dbReference>
<keyword evidence="1" id="KW-1133">Transmembrane helix</keyword>
<dbReference type="RefSeq" id="XP_013925310.1">
    <property type="nucleotide sequence ID" value="XM_014069835.1"/>
</dbReference>
<gene>
    <name evidence="3" type="primary">TMEM246</name>
</gene>
<feature type="transmembrane region" description="Helical" evidence="1">
    <location>
        <begin position="276"/>
        <end position="297"/>
    </location>
</feature>
<accession>A0A6I9YNL3</accession>
<evidence type="ECO:0000313" key="3">
    <source>
        <dbReference type="RefSeq" id="XP_013925310.1"/>
    </source>
</evidence>
<dbReference type="Proteomes" id="UP000504617">
    <property type="component" value="Unplaced"/>
</dbReference>
<dbReference type="AlphaFoldDB" id="A0A6I9YNL3"/>
<dbReference type="PANTHER" id="PTHR31410:SF1">
    <property type="entry name" value="POST-GPI ATTACHMENT TO PROTEINS FACTOR 4"/>
    <property type="match status" value="1"/>
</dbReference>
<dbReference type="CTD" id="84302"/>
<name>A0A6I9YNL3_9SAUR</name>
<evidence type="ECO:0000256" key="1">
    <source>
        <dbReference type="SAM" id="Phobius"/>
    </source>
</evidence>
<dbReference type="GeneID" id="106551692"/>
<dbReference type="GO" id="GO:0016757">
    <property type="term" value="F:glycosyltransferase activity"/>
    <property type="evidence" value="ECO:0007669"/>
    <property type="project" value="InterPro"/>
</dbReference>
<feature type="transmembrane region" description="Helical" evidence="1">
    <location>
        <begin position="303"/>
        <end position="323"/>
    </location>
</feature>
<dbReference type="GO" id="GO:0000139">
    <property type="term" value="C:Golgi membrane"/>
    <property type="evidence" value="ECO:0007669"/>
    <property type="project" value="InterPro"/>
</dbReference>